<feature type="transmembrane region" description="Helical" evidence="7">
    <location>
        <begin position="134"/>
        <end position="153"/>
    </location>
</feature>
<evidence type="ECO:0000256" key="6">
    <source>
        <dbReference type="ARBA" id="ARBA00023136"/>
    </source>
</evidence>
<dbReference type="InterPro" id="IPR046806">
    <property type="entry name" value="MrpA_C/MbhE"/>
</dbReference>
<dbReference type="RefSeq" id="WP_188529836.1">
    <property type="nucleotide sequence ID" value="NZ_BMGI01000006.1"/>
</dbReference>
<evidence type="ECO:0000256" key="2">
    <source>
        <dbReference type="ARBA" id="ARBA00009425"/>
    </source>
</evidence>
<name>A0ABQ1QWX8_9RHOB</name>
<evidence type="ECO:0000259" key="8">
    <source>
        <dbReference type="Pfam" id="PF04039"/>
    </source>
</evidence>
<keyword evidence="5 7" id="KW-1133">Transmembrane helix</keyword>
<comment type="similarity">
    <text evidence="2">Belongs to the CPA3 antiporters (TC 2.A.63) subunit B family.</text>
</comment>
<dbReference type="InterPro" id="IPR007182">
    <property type="entry name" value="MnhB"/>
</dbReference>
<feature type="transmembrane region" description="Helical" evidence="7">
    <location>
        <begin position="107"/>
        <end position="128"/>
    </location>
</feature>
<feature type="transmembrane region" description="Helical" evidence="7">
    <location>
        <begin position="69"/>
        <end position="87"/>
    </location>
</feature>
<feature type="transmembrane region" description="Helical" evidence="7">
    <location>
        <begin position="197"/>
        <end position="219"/>
    </location>
</feature>
<evidence type="ECO:0000313" key="10">
    <source>
        <dbReference type="EMBL" id="GGD46322.1"/>
    </source>
</evidence>
<evidence type="ECO:0000313" key="11">
    <source>
        <dbReference type="Proteomes" id="UP000617355"/>
    </source>
</evidence>
<evidence type="ECO:0000256" key="7">
    <source>
        <dbReference type="SAM" id="Phobius"/>
    </source>
</evidence>
<accession>A0ABQ1QWX8</accession>
<keyword evidence="4 7" id="KW-0812">Transmembrane</keyword>
<dbReference type="PANTHER" id="PTHR33932:SF4">
    <property type="entry name" value="NA(+)_H(+) ANTIPORTER SUBUNIT B"/>
    <property type="match status" value="1"/>
</dbReference>
<keyword evidence="11" id="KW-1185">Reference proteome</keyword>
<dbReference type="Pfam" id="PF04039">
    <property type="entry name" value="MnhB"/>
    <property type="match status" value="1"/>
</dbReference>
<evidence type="ECO:0000256" key="5">
    <source>
        <dbReference type="ARBA" id="ARBA00022989"/>
    </source>
</evidence>
<sequence>MSNRFSIRHAAVLGLLALLGLAFWTLLAGYVPDTELNRTAAYYAENTARETGAQNIVTAIIVTYRGLDTLGEVTVLFLTAAIVALVLGQSKAPRGGTGSGFLPSGELLATGTRMLLPIILLFGAYVAVNGHLTPGGGFQGGAILASGMLLLLLADPARRFSHRIIARVESVSGLAYVAIGVLGVALAGGFLDNRILPLGQFGALLSAGAIPLIYALVGLKVGAEFSSMLESLEETEDS</sequence>
<evidence type="ECO:0000259" key="9">
    <source>
        <dbReference type="Pfam" id="PF20501"/>
    </source>
</evidence>
<evidence type="ECO:0000256" key="4">
    <source>
        <dbReference type="ARBA" id="ARBA00022692"/>
    </source>
</evidence>
<dbReference type="PANTHER" id="PTHR33932">
    <property type="entry name" value="NA(+)/H(+) ANTIPORTER SUBUNIT B"/>
    <property type="match status" value="1"/>
</dbReference>
<dbReference type="Proteomes" id="UP000617355">
    <property type="component" value="Unassembled WGS sequence"/>
</dbReference>
<dbReference type="Pfam" id="PF20501">
    <property type="entry name" value="MbhE"/>
    <property type="match status" value="1"/>
</dbReference>
<gene>
    <name evidence="10" type="ORF">GCM10011358_32500</name>
</gene>
<dbReference type="EMBL" id="BMGI01000006">
    <property type="protein sequence ID" value="GGD46322.1"/>
    <property type="molecule type" value="Genomic_DNA"/>
</dbReference>
<feature type="domain" description="MrpA C-terminal/MbhE" evidence="9">
    <location>
        <begin position="35"/>
        <end position="85"/>
    </location>
</feature>
<evidence type="ECO:0000256" key="3">
    <source>
        <dbReference type="ARBA" id="ARBA00022475"/>
    </source>
</evidence>
<keyword evidence="3" id="KW-1003">Cell membrane</keyword>
<comment type="caution">
    <text evidence="10">The sequence shown here is derived from an EMBL/GenBank/DDBJ whole genome shotgun (WGS) entry which is preliminary data.</text>
</comment>
<organism evidence="10 11">
    <name type="scientific">Sinisalibacter lacisalsi</name>
    <dbReference type="NCBI Taxonomy" id="1526570"/>
    <lineage>
        <taxon>Bacteria</taxon>
        <taxon>Pseudomonadati</taxon>
        <taxon>Pseudomonadota</taxon>
        <taxon>Alphaproteobacteria</taxon>
        <taxon>Rhodobacterales</taxon>
        <taxon>Roseobacteraceae</taxon>
        <taxon>Sinisalibacter</taxon>
    </lineage>
</organism>
<dbReference type="InterPro" id="IPR050622">
    <property type="entry name" value="CPA3_antiporter_subunitB"/>
</dbReference>
<reference evidence="11" key="1">
    <citation type="journal article" date="2019" name="Int. J. Syst. Evol. Microbiol.">
        <title>The Global Catalogue of Microorganisms (GCM) 10K type strain sequencing project: providing services to taxonomists for standard genome sequencing and annotation.</title>
        <authorList>
            <consortium name="The Broad Institute Genomics Platform"/>
            <consortium name="The Broad Institute Genome Sequencing Center for Infectious Disease"/>
            <person name="Wu L."/>
            <person name="Ma J."/>
        </authorList>
    </citation>
    <scope>NUCLEOTIDE SEQUENCE [LARGE SCALE GENOMIC DNA]</scope>
    <source>
        <strain evidence="11">CGMCC 1.12922</strain>
    </source>
</reference>
<protein>
    <submittedName>
        <fullName evidence="10">Cation:proton antiporter</fullName>
    </submittedName>
</protein>
<feature type="domain" description="Na+/H+ antiporter MnhB subunit-related protein" evidence="8">
    <location>
        <begin position="108"/>
        <end position="225"/>
    </location>
</feature>
<comment type="subcellular location">
    <subcellularLocation>
        <location evidence="1">Cell membrane</location>
        <topology evidence="1">Multi-pass membrane protein</topology>
    </subcellularLocation>
</comment>
<keyword evidence="6 7" id="KW-0472">Membrane</keyword>
<evidence type="ECO:0000256" key="1">
    <source>
        <dbReference type="ARBA" id="ARBA00004651"/>
    </source>
</evidence>
<proteinExistence type="inferred from homology"/>
<feature type="transmembrane region" description="Helical" evidence="7">
    <location>
        <begin position="173"/>
        <end position="191"/>
    </location>
</feature>